<accession>A0A382UD81</accession>
<feature type="non-terminal residue" evidence="1">
    <location>
        <position position="28"/>
    </location>
</feature>
<name>A0A382UD81_9ZZZZ</name>
<sequence length="28" mass="3262">MYLVIIDTTPDNKIAKFQEYSTRELANS</sequence>
<reference evidence="1" key="1">
    <citation type="submission" date="2018-05" db="EMBL/GenBank/DDBJ databases">
        <authorList>
            <person name="Lanie J.A."/>
            <person name="Ng W.-L."/>
            <person name="Kazmierczak K.M."/>
            <person name="Andrzejewski T.M."/>
            <person name="Davidsen T.M."/>
            <person name="Wayne K.J."/>
            <person name="Tettelin H."/>
            <person name="Glass J.I."/>
            <person name="Rusch D."/>
            <person name="Podicherti R."/>
            <person name="Tsui H.-C.T."/>
            <person name="Winkler M.E."/>
        </authorList>
    </citation>
    <scope>NUCLEOTIDE SEQUENCE</scope>
</reference>
<dbReference type="EMBL" id="UINC01143022">
    <property type="protein sequence ID" value="SVD31711.1"/>
    <property type="molecule type" value="Genomic_DNA"/>
</dbReference>
<proteinExistence type="predicted"/>
<organism evidence="1">
    <name type="scientific">marine metagenome</name>
    <dbReference type="NCBI Taxonomy" id="408172"/>
    <lineage>
        <taxon>unclassified sequences</taxon>
        <taxon>metagenomes</taxon>
        <taxon>ecological metagenomes</taxon>
    </lineage>
</organism>
<gene>
    <name evidence="1" type="ORF">METZ01_LOCUS384565</name>
</gene>
<protein>
    <submittedName>
        <fullName evidence="1">Uncharacterized protein</fullName>
    </submittedName>
</protein>
<evidence type="ECO:0000313" key="1">
    <source>
        <dbReference type="EMBL" id="SVD31711.1"/>
    </source>
</evidence>
<dbReference type="AlphaFoldDB" id="A0A382UD81"/>